<evidence type="ECO:0000313" key="15">
    <source>
        <dbReference type="RefSeq" id="XP_022137086.1"/>
    </source>
</evidence>
<keyword evidence="7" id="KW-0418">Kinase</keyword>
<dbReference type="InterPro" id="IPR000270">
    <property type="entry name" value="PB1_dom"/>
</dbReference>
<keyword evidence="5" id="KW-0808">Transferase</keyword>
<dbReference type="Gene3D" id="3.10.20.90">
    <property type="entry name" value="Phosphatidylinositol 3-kinase Catalytic Subunit, Chain A, domain 1"/>
    <property type="match status" value="1"/>
</dbReference>
<evidence type="ECO:0000313" key="14">
    <source>
        <dbReference type="RefSeq" id="XP_022137085.1"/>
    </source>
</evidence>
<dbReference type="SUPFAM" id="SSF54277">
    <property type="entry name" value="CAD &amp; PB1 domains"/>
    <property type="match status" value="1"/>
</dbReference>
<evidence type="ECO:0000256" key="11">
    <source>
        <dbReference type="SAM" id="MobiDB-lite"/>
    </source>
</evidence>
<dbReference type="GO" id="GO:0004674">
    <property type="term" value="F:protein serine/threonine kinase activity"/>
    <property type="evidence" value="ECO:0007669"/>
    <property type="project" value="UniProtKB-KW"/>
</dbReference>
<keyword evidence="4" id="KW-0597">Phosphoprotein</keyword>
<dbReference type="PROSITE" id="PS50011">
    <property type="entry name" value="PROTEIN_KINASE_DOM"/>
    <property type="match status" value="1"/>
</dbReference>
<dbReference type="PANTHER" id="PTHR23257:SF957">
    <property type="entry name" value="F3O9.7 PROTEIN-RELATED"/>
    <property type="match status" value="1"/>
</dbReference>
<feature type="compositionally biased region" description="Basic and acidic residues" evidence="11">
    <location>
        <begin position="136"/>
        <end position="149"/>
    </location>
</feature>
<dbReference type="RefSeq" id="XP_022137085.1">
    <property type="nucleotide sequence ID" value="XM_022281393.1"/>
</dbReference>
<evidence type="ECO:0000256" key="10">
    <source>
        <dbReference type="PROSITE-ProRule" id="PRU10141"/>
    </source>
</evidence>
<dbReference type="GO" id="GO:0010928">
    <property type="term" value="P:regulation of auxin mediated signaling pathway"/>
    <property type="evidence" value="ECO:0007669"/>
    <property type="project" value="UniProtKB-ARBA"/>
</dbReference>
<dbReference type="Gene3D" id="3.30.200.20">
    <property type="entry name" value="Phosphorylase Kinase, domain 1"/>
    <property type="match status" value="1"/>
</dbReference>
<dbReference type="Proteomes" id="UP000504603">
    <property type="component" value="Unplaced"/>
</dbReference>
<evidence type="ECO:0000256" key="7">
    <source>
        <dbReference type="ARBA" id="ARBA00022777"/>
    </source>
</evidence>
<keyword evidence="2" id="KW-0963">Cytoplasm</keyword>
<feature type="compositionally biased region" description="Polar residues" evidence="11">
    <location>
        <begin position="682"/>
        <end position="699"/>
    </location>
</feature>
<evidence type="ECO:0000256" key="2">
    <source>
        <dbReference type="ARBA" id="ARBA00022490"/>
    </source>
</evidence>
<feature type="region of interest" description="Disordered" evidence="11">
    <location>
        <begin position="567"/>
        <end position="604"/>
    </location>
</feature>
<feature type="compositionally biased region" description="Polar residues" evidence="11">
    <location>
        <begin position="31"/>
        <end position="50"/>
    </location>
</feature>
<reference evidence="14 15" key="1">
    <citation type="submission" date="2025-04" db="UniProtKB">
        <authorList>
            <consortium name="RefSeq"/>
        </authorList>
    </citation>
    <scope>IDENTIFICATION</scope>
    <source>
        <strain evidence="14 15">OHB3-1</strain>
    </source>
</reference>
<dbReference type="GO" id="GO:0005737">
    <property type="term" value="C:cytoplasm"/>
    <property type="evidence" value="ECO:0007669"/>
    <property type="project" value="UniProtKB-SubCell"/>
</dbReference>
<dbReference type="Gene3D" id="1.10.510.10">
    <property type="entry name" value="Transferase(Phosphotransferase) domain 1"/>
    <property type="match status" value="1"/>
</dbReference>
<dbReference type="SMART" id="SM00666">
    <property type="entry name" value="PB1"/>
    <property type="match status" value="1"/>
</dbReference>
<dbReference type="KEGG" id="mcha:111008648"/>
<organism evidence="13 15">
    <name type="scientific">Momordica charantia</name>
    <name type="common">Bitter gourd</name>
    <name type="synonym">Balsam pear</name>
    <dbReference type="NCBI Taxonomy" id="3673"/>
    <lineage>
        <taxon>Eukaryota</taxon>
        <taxon>Viridiplantae</taxon>
        <taxon>Streptophyta</taxon>
        <taxon>Embryophyta</taxon>
        <taxon>Tracheophyta</taxon>
        <taxon>Spermatophyta</taxon>
        <taxon>Magnoliopsida</taxon>
        <taxon>eudicotyledons</taxon>
        <taxon>Gunneridae</taxon>
        <taxon>Pentapetalae</taxon>
        <taxon>rosids</taxon>
        <taxon>fabids</taxon>
        <taxon>Cucurbitales</taxon>
        <taxon>Cucurbitaceae</taxon>
        <taxon>Momordiceae</taxon>
        <taxon>Momordica</taxon>
    </lineage>
</organism>
<evidence type="ECO:0000256" key="6">
    <source>
        <dbReference type="ARBA" id="ARBA00022741"/>
    </source>
</evidence>
<evidence type="ECO:0000256" key="4">
    <source>
        <dbReference type="ARBA" id="ARBA00022553"/>
    </source>
</evidence>
<feature type="compositionally biased region" description="Polar residues" evidence="11">
    <location>
        <begin position="790"/>
        <end position="813"/>
    </location>
</feature>
<keyword evidence="8 10" id="KW-0067">ATP-binding</keyword>
<keyword evidence="9" id="KW-0927">Auxin signaling pathway</keyword>
<feature type="binding site" evidence="10">
    <location>
        <position position="1052"/>
    </location>
    <ligand>
        <name>ATP</name>
        <dbReference type="ChEBI" id="CHEBI:30616"/>
    </ligand>
</feature>
<name>A0A6J1C5G5_MOMCH</name>
<dbReference type="GeneID" id="111008648"/>
<feature type="region of interest" description="Disordered" evidence="11">
    <location>
        <begin position="682"/>
        <end position="821"/>
    </location>
</feature>
<feature type="compositionally biased region" description="Polar residues" evidence="11">
    <location>
        <begin position="713"/>
        <end position="724"/>
    </location>
</feature>
<proteinExistence type="predicted"/>
<feature type="region of interest" description="Disordered" evidence="11">
    <location>
        <begin position="367"/>
        <end position="399"/>
    </location>
</feature>
<dbReference type="InterPro" id="IPR001245">
    <property type="entry name" value="Ser-Thr/Tyr_kinase_cat_dom"/>
</dbReference>
<dbReference type="RefSeq" id="XP_022137086.1">
    <property type="nucleotide sequence ID" value="XM_022281394.1"/>
</dbReference>
<evidence type="ECO:0000256" key="8">
    <source>
        <dbReference type="ARBA" id="ARBA00022840"/>
    </source>
</evidence>
<dbReference type="FunFam" id="1.10.510.10:FF:000142">
    <property type="entry name" value="Octicosapeptide/phox/Bem1p domain kinase superfamily protein"/>
    <property type="match status" value="1"/>
</dbReference>
<dbReference type="InterPro" id="IPR017441">
    <property type="entry name" value="Protein_kinase_ATP_BS"/>
</dbReference>
<dbReference type="CDD" id="cd06410">
    <property type="entry name" value="PB1_UP2"/>
    <property type="match status" value="1"/>
</dbReference>
<dbReference type="SMART" id="SM00220">
    <property type="entry name" value="S_TKc"/>
    <property type="match status" value="1"/>
</dbReference>
<dbReference type="PRINTS" id="PR00109">
    <property type="entry name" value="TYRKINASE"/>
</dbReference>
<evidence type="ECO:0000256" key="1">
    <source>
        <dbReference type="ARBA" id="ARBA00004496"/>
    </source>
</evidence>
<dbReference type="FunFam" id="3.30.200.20:FF:000081">
    <property type="entry name" value="Octicosapeptide/phox/Bem1p domain kinase superfamily protein"/>
    <property type="match status" value="1"/>
</dbReference>
<keyword evidence="6 10" id="KW-0547">Nucleotide-binding</keyword>
<comment type="subcellular location">
    <subcellularLocation>
        <location evidence="1">Cytoplasm</location>
    </subcellularLocation>
</comment>
<dbReference type="FunFam" id="3.10.20.90:FF:000058">
    <property type="entry name" value="Octicosapeptide/phox/Bem1p domain kinase superfamily protein"/>
    <property type="match status" value="1"/>
</dbReference>
<evidence type="ECO:0000259" key="12">
    <source>
        <dbReference type="PROSITE" id="PS50011"/>
    </source>
</evidence>
<feature type="domain" description="Protein kinase" evidence="12">
    <location>
        <begin position="1021"/>
        <end position="1286"/>
    </location>
</feature>
<accession>A0A6J1C5G5</accession>
<dbReference type="Pfam" id="PF07714">
    <property type="entry name" value="PK_Tyr_Ser-Thr"/>
    <property type="match status" value="1"/>
</dbReference>
<dbReference type="InterPro" id="IPR000719">
    <property type="entry name" value="Prot_kinase_dom"/>
</dbReference>
<dbReference type="CDD" id="cd13999">
    <property type="entry name" value="STKc_MAP3K-like"/>
    <property type="match status" value="1"/>
</dbReference>
<dbReference type="InterPro" id="IPR050167">
    <property type="entry name" value="Ser_Thr_protein_kinase"/>
</dbReference>
<dbReference type="GO" id="GO:0005524">
    <property type="term" value="F:ATP binding"/>
    <property type="evidence" value="ECO:0007669"/>
    <property type="project" value="UniProtKB-UniRule"/>
</dbReference>
<dbReference type="PANTHER" id="PTHR23257">
    <property type="entry name" value="SERINE-THREONINE PROTEIN KINASE"/>
    <property type="match status" value="1"/>
</dbReference>
<dbReference type="PROSITE" id="PS00107">
    <property type="entry name" value="PROTEIN_KINASE_ATP"/>
    <property type="match status" value="1"/>
</dbReference>
<feature type="region of interest" description="Disordered" evidence="11">
    <location>
        <begin position="31"/>
        <end position="51"/>
    </location>
</feature>
<dbReference type="GO" id="GO:0009734">
    <property type="term" value="P:auxin-activated signaling pathway"/>
    <property type="evidence" value="ECO:0007669"/>
    <property type="project" value="UniProtKB-KW"/>
</dbReference>
<gene>
    <name evidence="14 15" type="primary">LOC111008648</name>
</gene>
<sequence>MERNVKRGTIDQHSNYEQVRFTNLEARNQGLGSTNQRSFHDPSSNISTNIRPPEYNMIVGASPVHNYSIQTGEEFALEFMRERVNAKHHFVPTNSPDPGATTGYVDLKGILGIPHVSSESGSGISMLNPVEKDQVQHFERGGSSHEDKSSYNSMRFDPRASSRNDVNRVHSFTSSAASDSSSRKVKFLCSFGGKIMPRPSDGKLRYVGGETRIFRITKDISWSNLLQKTSTIYDQVHTIKYQLPGEDLDALVSVSCDEDLQNMMEECNVTENGGSTKPRMFLFSISDLEDAQIGAGSAEGGSEIEYVIAVNGMDLSSRRISTPLANTSGNNLDELLALNVGLESRQVAPELSDNMKSSLTIAAPSISQSSQTIWTNPSSGLKSNLQPSSGQKLQQVDPGPPQLSYFRPIQSLPEKVGKTSVPSSIQSQNDYILNNNATPVENLPSLPGKGHVNQHGGLTTDHPIGSFMQDSDALLKEGKVTETTTSKMNEPDKIQSLEKDVPFKDAQMTREGSLHKIDENNESQNFEHEYLIPSNLNDASVLSYNTKGAQVINSDTDVGSSLLLTKSNKKHQDTAQESLPLDASNEGNRKTEDDKFSSDGLPTSGFGASEAHETGFSYLEPILPQRVFHSERIPREQAELNRLSKSDDSFGSQFLRTQGNSDYSQTIIESAETLLDGNATLQAEKSVSSSKAPHGNPQTVEDGLEAIEKYRTSGDTNNKMNMNISDEHDAPEVNDMSNIKSPSAYRKEAGGLDHPTASEEISDKHKEESSMRPPESDWTDGSTHKKNHGTETQEQAETSSLTENPGKNDTQVESGVGIGTSEHGDILIDINDRFPRDFLSDIFSKARNSENISGIPPLHGNGAGLSLNVENHEPKRWSYFRNLAQDEFVGKDVSLMDQDHLGFSSSLANIEEGGTMNRYPLLHSDVGAIYHRDSHINFDDNIQHESRLLTGPNATNIYTDYNSSKLKDNESIQLDEHSTKAPQAGNADAKLDIQDIGVPLVDFYLEDFDISTLQIIKNDDLEEQRELGSGTFGTVYHGKWRGTDVAIKRIKKSCFTCRSSEQERLTVEFWREAEILSKLHHPNVVAFYGVVQDGPGGTLATVTEFMVNGSLRNVLLSKERYLDRRKRLIIAMDAAFGMEYLHSKNIVHFDLKCDNLLVNLKDPLRPICKVGDFGLSKIKRNTLVTGGVRGTLPWMAPELLNGSSSKVSEKVDVFSFGIVLWEILTGEEPYANMHYGAIIGGIVNNTLRPPVPNFCDPDWRLLMEQCWSPDPVARPSFTDIARRLRVMSTATQTRSPQNQTPK</sequence>
<dbReference type="OrthoDB" id="4062651at2759"/>
<dbReference type="SUPFAM" id="SSF56112">
    <property type="entry name" value="Protein kinase-like (PK-like)"/>
    <property type="match status" value="1"/>
</dbReference>
<feature type="compositionally biased region" description="Basic and acidic residues" evidence="11">
    <location>
        <begin position="761"/>
        <end position="770"/>
    </location>
</feature>
<evidence type="ECO:0000313" key="13">
    <source>
        <dbReference type="Proteomes" id="UP000504603"/>
    </source>
</evidence>
<dbReference type="InterPro" id="IPR011009">
    <property type="entry name" value="Kinase-like_dom_sf"/>
</dbReference>
<feature type="compositionally biased region" description="Polar residues" evidence="11">
    <location>
        <begin position="367"/>
        <end position="394"/>
    </location>
</feature>
<evidence type="ECO:0000256" key="9">
    <source>
        <dbReference type="ARBA" id="ARBA00023294"/>
    </source>
</evidence>
<dbReference type="Pfam" id="PF00564">
    <property type="entry name" value="PB1"/>
    <property type="match status" value="1"/>
</dbReference>
<keyword evidence="3" id="KW-0723">Serine/threonine-protein kinase</keyword>
<dbReference type="InterPro" id="IPR008271">
    <property type="entry name" value="Ser/Thr_kinase_AS"/>
</dbReference>
<evidence type="ECO:0000256" key="5">
    <source>
        <dbReference type="ARBA" id="ARBA00022679"/>
    </source>
</evidence>
<protein>
    <submittedName>
        <fullName evidence="14 15">Uncharacterized protein LOC111008648</fullName>
    </submittedName>
</protein>
<dbReference type="PROSITE" id="PS00108">
    <property type="entry name" value="PROTEIN_KINASE_ST"/>
    <property type="match status" value="1"/>
</dbReference>
<feature type="region of interest" description="Disordered" evidence="11">
    <location>
        <begin position="136"/>
        <end position="164"/>
    </location>
</feature>
<feature type="compositionally biased region" description="Basic and acidic residues" evidence="11">
    <location>
        <begin position="587"/>
        <end position="597"/>
    </location>
</feature>
<keyword evidence="13" id="KW-1185">Reference proteome</keyword>
<evidence type="ECO:0000256" key="3">
    <source>
        <dbReference type="ARBA" id="ARBA00022527"/>
    </source>
</evidence>